<dbReference type="InterPro" id="IPR029063">
    <property type="entry name" value="SAM-dependent_MTases_sf"/>
</dbReference>
<dbReference type="InterPro" id="IPR013217">
    <property type="entry name" value="Methyltransf_12"/>
</dbReference>
<dbReference type="GO" id="GO:0008168">
    <property type="term" value="F:methyltransferase activity"/>
    <property type="evidence" value="ECO:0007669"/>
    <property type="project" value="UniProtKB-KW"/>
</dbReference>
<dbReference type="GO" id="GO:0032259">
    <property type="term" value="P:methylation"/>
    <property type="evidence" value="ECO:0007669"/>
    <property type="project" value="UniProtKB-KW"/>
</dbReference>
<feature type="domain" description="Methyltransferase type 12" evidence="2">
    <location>
        <begin position="100"/>
        <end position="197"/>
    </location>
</feature>
<dbReference type="Pfam" id="PF08242">
    <property type="entry name" value="Methyltransf_12"/>
    <property type="match status" value="1"/>
</dbReference>
<evidence type="ECO:0000313" key="4">
    <source>
        <dbReference type="Proteomes" id="UP000807850"/>
    </source>
</evidence>
<dbReference type="AlphaFoldDB" id="A0A9D6QKB6"/>
<dbReference type="EMBL" id="JACQAY010000233">
    <property type="protein sequence ID" value="MBI3540036.1"/>
    <property type="molecule type" value="Genomic_DNA"/>
</dbReference>
<gene>
    <name evidence="3" type="ORF">HY076_07165</name>
</gene>
<dbReference type="PANTHER" id="PTHR43464:SF92">
    <property type="entry name" value="SLR1071 PROTEIN"/>
    <property type="match status" value="1"/>
</dbReference>
<dbReference type="PANTHER" id="PTHR43464">
    <property type="entry name" value="METHYLTRANSFERASE"/>
    <property type="match status" value="1"/>
</dbReference>
<feature type="compositionally biased region" description="Pro residues" evidence="1">
    <location>
        <begin position="12"/>
        <end position="21"/>
    </location>
</feature>
<reference evidence="3" key="1">
    <citation type="submission" date="2020-07" db="EMBL/GenBank/DDBJ databases">
        <title>Huge and variable diversity of episymbiotic CPR bacteria and DPANN archaea in groundwater ecosystems.</title>
        <authorList>
            <person name="He C.Y."/>
            <person name="Keren R."/>
            <person name="Whittaker M."/>
            <person name="Farag I.F."/>
            <person name="Doudna J."/>
            <person name="Cate J.H.D."/>
            <person name="Banfield J.F."/>
        </authorList>
    </citation>
    <scope>NUCLEOTIDE SEQUENCE</scope>
    <source>
        <strain evidence="3">NC_groundwater_928_Pr1_S-0.2um_72_17</strain>
    </source>
</reference>
<evidence type="ECO:0000256" key="1">
    <source>
        <dbReference type="SAM" id="MobiDB-lite"/>
    </source>
</evidence>
<comment type="caution">
    <text evidence="3">The sequence shown here is derived from an EMBL/GenBank/DDBJ whole genome shotgun (WGS) entry which is preliminary data.</text>
</comment>
<accession>A0A9D6QKB6</accession>
<feature type="compositionally biased region" description="Low complexity" evidence="1">
    <location>
        <begin position="1"/>
        <end position="11"/>
    </location>
</feature>
<name>A0A9D6QKB6_UNCEI</name>
<keyword evidence="3" id="KW-0808">Transferase</keyword>
<dbReference type="Proteomes" id="UP000807850">
    <property type="component" value="Unassembled WGS sequence"/>
</dbReference>
<protein>
    <submittedName>
        <fullName evidence="3">Methyltransferase</fullName>
    </submittedName>
</protein>
<feature type="region of interest" description="Disordered" evidence="1">
    <location>
        <begin position="1"/>
        <end position="22"/>
    </location>
</feature>
<dbReference type="CDD" id="cd02440">
    <property type="entry name" value="AdoMet_MTases"/>
    <property type="match status" value="1"/>
</dbReference>
<evidence type="ECO:0000259" key="2">
    <source>
        <dbReference type="Pfam" id="PF08242"/>
    </source>
</evidence>
<evidence type="ECO:0000313" key="3">
    <source>
        <dbReference type="EMBL" id="MBI3540036.1"/>
    </source>
</evidence>
<sequence>MTTDPARAAAVPAPPAVPAPGPAGARAAFERVLRWTVDEEYAALPARLPDGEREAFVRYYQRLPRPGDAPAMRPFLRGQWRGDAGWVARWLAARRAPRVLDAGSGFGTFSMLYASVGADVVGVDLRPDRLDAAERRLAFHRERTGIALPVRYERGDLTREWPGTFDLVWVYNALSHIDPLDPFIAGVRDHLRPGGVLVVGDINGAHPEHLARLATLRDEVHQQYVAPDGTRHAYAVERPFPPAELRAVVERNGLAVERHELYWRGMAQVPDPLYALAMAPLQRAWRLGARFARRQMLVAGLARSAAS</sequence>
<keyword evidence="3" id="KW-0489">Methyltransferase</keyword>
<dbReference type="Gene3D" id="3.40.50.150">
    <property type="entry name" value="Vaccinia Virus protein VP39"/>
    <property type="match status" value="1"/>
</dbReference>
<organism evidence="3 4">
    <name type="scientific">Eiseniibacteriota bacterium</name>
    <dbReference type="NCBI Taxonomy" id="2212470"/>
    <lineage>
        <taxon>Bacteria</taxon>
        <taxon>Candidatus Eiseniibacteriota</taxon>
    </lineage>
</organism>
<proteinExistence type="predicted"/>
<dbReference type="SUPFAM" id="SSF53335">
    <property type="entry name" value="S-adenosyl-L-methionine-dependent methyltransferases"/>
    <property type="match status" value="1"/>
</dbReference>